<dbReference type="EMBL" id="CP001339">
    <property type="protein sequence ID" value="ACL71383.1"/>
    <property type="molecule type" value="Genomic_DNA"/>
</dbReference>
<evidence type="ECO:0000313" key="3">
    <source>
        <dbReference type="Proteomes" id="UP000002383"/>
    </source>
</evidence>
<dbReference type="Gene3D" id="1.25.40.10">
    <property type="entry name" value="Tetratricopeptide repeat domain"/>
    <property type="match status" value="1"/>
</dbReference>
<gene>
    <name evidence="2" type="ordered locus">Tgr7_0284</name>
</gene>
<dbReference type="PANTHER" id="PTHR35807:SF2">
    <property type="entry name" value="TRANSCRIPTIONAL ACTIVATOR DOMAIN"/>
    <property type="match status" value="1"/>
</dbReference>
<dbReference type="KEGG" id="tgr:Tgr7_0284"/>
<dbReference type="RefSeq" id="WP_012636872.1">
    <property type="nucleotide sequence ID" value="NC_011901.1"/>
</dbReference>
<dbReference type="PANTHER" id="PTHR35807">
    <property type="entry name" value="TRANSCRIPTIONAL REGULATOR REDD-RELATED"/>
    <property type="match status" value="1"/>
</dbReference>
<dbReference type="eggNOG" id="COG2909">
    <property type="taxonomic scope" value="Bacteria"/>
</dbReference>
<dbReference type="eggNOG" id="COG3629">
    <property type="taxonomic scope" value="Bacteria"/>
</dbReference>
<dbReference type="InterPro" id="IPR036388">
    <property type="entry name" value="WH-like_DNA-bd_sf"/>
</dbReference>
<evidence type="ECO:0000259" key="1">
    <source>
        <dbReference type="SMART" id="SM01043"/>
    </source>
</evidence>
<name>B8GUA0_THISH</name>
<dbReference type="InterPro" id="IPR051677">
    <property type="entry name" value="AfsR-DnrI-RedD_regulator"/>
</dbReference>
<dbReference type="InterPro" id="IPR016032">
    <property type="entry name" value="Sig_transdc_resp-reg_C-effctor"/>
</dbReference>
<dbReference type="Gene3D" id="1.10.10.10">
    <property type="entry name" value="Winged helix-like DNA-binding domain superfamily/Winged helix DNA-binding domain"/>
    <property type="match status" value="1"/>
</dbReference>
<accession>B8GUA0</accession>
<protein>
    <submittedName>
        <fullName evidence="2">Transcriptional regulator, SARP family</fullName>
    </submittedName>
</protein>
<dbReference type="HOGENOM" id="CLU_399505_0_0_6"/>
<evidence type="ECO:0000313" key="2">
    <source>
        <dbReference type="EMBL" id="ACL71383.1"/>
    </source>
</evidence>
<dbReference type="GO" id="GO:0006355">
    <property type="term" value="P:regulation of DNA-templated transcription"/>
    <property type="evidence" value="ECO:0007669"/>
    <property type="project" value="InterPro"/>
</dbReference>
<dbReference type="SMART" id="SM01043">
    <property type="entry name" value="BTAD"/>
    <property type="match status" value="1"/>
</dbReference>
<dbReference type="AlphaFoldDB" id="B8GUA0"/>
<sequence length="689" mass="76216">MAKNSDSASGEVPTQERVAQLLGQAPRLMAEGRVTELAEALADLPNALRAREPWLVYWDATTRMFQSPAAARDEFARAFEQFEARADIQGQYLACTAILECLVLDWTDFDPADHWLERFETLHQRHPDFPSPEIEIRASAAMLSVMSYRRPGHARMAHWVAQSHALIDRHRSPQCLAAFAFGLFFYHLWVGDTPARNRILHQAGPLADSAQIPAIVRIGVHVMRAIDHMSRGQLAEAQHWADQGIRLGQEHGVKLWDFLVHAPAIYAALSAGDLPAAGRHLSAMGASLSLRGRLDQAYYQHIAALVELHRGNLPVAREIARQGLEASDQAGVPFGAAYNHLSAALVAHGLGDASAAEDQLARIDTIARETSSRWFDYLARFNPVRLGTSVDGDLQALAEALALGRSLESYSAPFLRREELAALLARALEADIERDYCREVICRLQLAPPVGREVPASWPYPVKIRTLGGFGVKLESASPGTGNRQRPLELLQAIIALGTRKVPVAQLCDALWPDLEGDLARQNLKTTLHRLRKHLGRDDSLLWREGCISINEDAVLVDALRFEQALTAALAAENDAQLREALQLYRGPFLPGENNAHWALSARLRLRNLYLKGVRRLLDHDLGAGDHEAFLHLAEQAVALEPLAEDIQSALIQAYLHSGRKGDARLAYERCRAEFMARLGEMPASISEP</sequence>
<dbReference type="Proteomes" id="UP000002383">
    <property type="component" value="Chromosome"/>
</dbReference>
<organism evidence="2 3">
    <name type="scientific">Thioalkalivibrio sulfidiphilus (strain HL-EbGR7)</name>
    <dbReference type="NCBI Taxonomy" id="396588"/>
    <lineage>
        <taxon>Bacteria</taxon>
        <taxon>Pseudomonadati</taxon>
        <taxon>Pseudomonadota</taxon>
        <taxon>Gammaproteobacteria</taxon>
        <taxon>Chromatiales</taxon>
        <taxon>Ectothiorhodospiraceae</taxon>
        <taxon>Thioalkalivibrio</taxon>
    </lineage>
</organism>
<dbReference type="GO" id="GO:0003677">
    <property type="term" value="F:DNA binding"/>
    <property type="evidence" value="ECO:0007669"/>
    <property type="project" value="InterPro"/>
</dbReference>
<reference evidence="2 3" key="1">
    <citation type="journal article" date="2011" name="Stand. Genomic Sci.">
        <title>Complete genome sequence of 'Thioalkalivibrio sulfidophilus' HL-EbGr7.</title>
        <authorList>
            <person name="Muyzer G."/>
            <person name="Sorokin D.Y."/>
            <person name="Mavromatis K."/>
            <person name="Lapidus A."/>
            <person name="Clum A."/>
            <person name="Ivanova N."/>
            <person name="Pati A."/>
            <person name="d'Haeseleer P."/>
            <person name="Woyke T."/>
            <person name="Kyrpides N.C."/>
        </authorList>
    </citation>
    <scope>NUCLEOTIDE SEQUENCE [LARGE SCALE GENOMIC DNA]</scope>
    <source>
        <strain evidence="2 3">HL-EbGR7</strain>
    </source>
</reference>
<dbReference type="Pfam" id="PF03704">
    <property type="entry name" value="BTAD"/>
    <property type="match status" value="1"/>
</dbReference>
<dbReference type="InterPro" id="IPR005158">
    <property type="entry name" value="BTAD"/>
</dbReference>
<dbReference type="SUPFAM" id="SSF48452">
    <property type="entry name" value="TPR-like"/>
    <property type="match status" value="1"/>
</dbReference>
<dbReference type="STRING" id="396588.Tgr7_0284"/>
<dbReference type="SUPFAM" id="SSF46894">
    <property type="entry name" value="C-terminal effector domain of the bipartite response regulators"/>
    <property type="match status" value="1"/>
</dbReference>
<feature type="domain" description="Bacterial transcriptional activator" evidence="1">
    <location>
        <begin position="557"/>
        <end position="687"/>
    </location>
</feature>
<proteinExistence type="predicted"/>
<keyword evidence="3" id="KW-1185">Reference proteome</keyword>
<dbReference type="InterPro" id="IPR011990">
    <property type="entry name" value="TPR-like_helical_dom_sf"/>
</dbReference>